<dbReference type="Pfam" id="PF03793">
    <property type="entry name" value="PASTA"/>
    <property type="match status" value="1"/>
</dbReference>
<evidence type="ECO:0000256" key="2">
    <source>
        <dbReference type="SAM" id="SignalP"/>
    </source>
</evidence>
<evidence type="ECO:0000313" key="4">
    <source>
        <dbReference type="EMBL" id="GII90756.1"/>
    </source>
</evidence>
<dbReference type="Proteomes" id="UP000606172">
    <property type="component" value="Unassembled WGS sequence"/>
</dbReference>
<dbReference type="EMBL" id="BOOW01000006">
    <property type="protein sequence ID" value="GII90756.1"/>
    <property type="molecule type" value="Genomic_DNA"/>
</dbReference>
<name>A0A919RB87_9ACTN</name>
<dbReference type="PROSITE" id="PS51178">
    <property type="entry name" value="PASTA"/>
    <property type="match status" value="1"/>
</dbReference>
<comment type="caution">
    <text evidence="4">The sequence shown here is derived from an EMBL/GenBank/DDBJ whole genome shotgun (WGS) entry which is preliminary data.</text>
</comment>
<dbReference type="Gene3D" id="3.30.10.20">
    <property type="match status" value="1"/>
</dbReference>
<dbReference type="SMART" id="SM00740">
    <property type="entry name" value="PASTA"/>
    <property type="match status" value="1"/>
</dbReference>
<evidence type="ECO:0000256" key="1">
    <source>
        <dbReference type="SAM" id="MobiDB-lite"/>
    </source>
</evidence>
<dbReference type="CDD" id="cd06577">
    <property type="entry name" value="PASTA_pknB"/>
    <property type="match status" value="1"/>
</dbReference>
<feature type="domain" description="PASTA" evidence="3">
    <location>
        <begin position="71"/>
        <end position="143"/>
    </location>
</feature>
<proteinExistence type="predicted"/>
<sequence length="147" mass="15041">MPELQNPAKPPAIRKIATVFLIVATTAACGGTPAAQPAPAVTVVATVTAPASTPAAAPQEQEPPADTPAKAKTKATVPDVVGMTHQKAQDTLQAAGFFLIKEVDATGQGRLLVWDRNWVVVAQSPAGGASAAPETTVTLRSKKKDDP</sequence>
<dbReference type="InterPro" id="IPR005543">
    <property type="entry name" value="PASTA_dom"/>
</dbReference>
<evidence type="ECO:0000313" key="5">
    <source>
        <dbReference type="Proteomes" id="UP000606172"/>
    </source>
</evidence>
<keyword evidence="2" id="KW-0732">Signal</keyword>
<evidence type="ECO:0000259" key="3">
    <source>
        <dbReference type="PROSITE" id="PS51178"/>
    </source>
</evidence>
<dbReference type="AlphaFoldDB" id="A0A919RB87"/>
<protein>
    <recommendedName>
        <fullName evidence="3">PASTA domain-containing protein</fullName>
    </recommendedName>
</protein>
<feature type="region of interest" description="Disordered" evidence="1">
    <location>
        <begin position="50"/>
        <end position="76"/>
    </location>
</feature>
<feature type="region of interest" description="Disordered" evidence="1">
    <location>
        <begin position="125"/>
        <end position="147"/>
    </location>
</feature>
<feature type="signal peptide" evidence="2">
    <location>
        <begin position="1"/>
        <end position="30"/>
    </location>
</feature>
<dbReference type="RefSeq" id="WP_204021353.1">
    <property type="nucleotide sequence ID" value="NZ_BOOW01000006.1"/>
</dbReference>
<organism evidence="4 5">
    <name type="scientific">Sinosporangium siamense</name>
    <dbReference type="NCBI Taxonomy" id="1367973"/>
    <lineage>
        <taxon>Bacteria</taxon>
        <taxon>Bacillati</taxon>
        <taxon>Actinomycetota</taxon>
        <taxon>Actinomycetes</taxon>
        <taxon>Streptosporangiales</taxon>
        <taxon>Streptosporangiaceae</taxon>
        <taxon>Sinosporangium</taxon>
    </lineage>
</organism>
<dbReference type="SUPFAM" id="SSF54184">
    <property type="entry name" value="Penicillin-binding protein 2x (pbp-2x), c-terminal domain"/>
    <property type="match status" value="1"/>
</dbReference>
<gene>
    <name evidence="4" type="ORF">Ssi02_09870</name>
</gene>
<reference evidence="4" key="1">
    <citation type="submission" date="2021-01" db="EMBL/GenBank/DDBJ databases">
        <title>Whole genome shotgun sequence of Sinosporangium siamense NBRC 109515.</title>
        <authorList>
            <person name="Komaki H."/>
            <person name="Tamura T."/>
        </authorList>
    </citation>
    <scope>NUCLEOTIDE SEQUENCE</scope>
    <source>
        <strain evidence="4">NBRC 109515</strain>
    </source>
</reference>
<keyword evidence="5" id="KW-1185">Reference proteome</keyword>
<accession>A0A919RB87</accession>
<feature type="chain" id="PRO_5039593789" description="PASTA domain-containing protein" evidence="2">
    <location>
        <begin position="31"/>
        <end position="147"/>
    </location>
</feature>